<organism evidence="1 2">
    <name type="scientific">Aliiroseovarius sediminilitoris</name>
    <dbReference type="NCBI Taxonomy" id="1173584"/>
    <lineage>
        <taxon>Bacteria</taxon>
        <taxon>Pseudomonadati</taxon>
        <taxon>Pseudomonadota</taxon>
        <taxon>Alphaproteobacteria</taxon>
        <taxon>Rhodobacterales</taxon>
        <taxon>Paracoccaceae</taxon>
        <taxon>Aliiroseovarius</taxon>
    </lineage>
</organism>
<evidence type="ECO:0000313" key="2">
    <source>
        <dbReference type="Proteomes" id="UP000199650"/>
    </source>
</evidence>
<keyword evidence="2" id="KW-1185">Reference proteome</keyword>
<evidence type="ECO:0000313" key="1">
    <source>
        <dbReference type="EMBL" id="SEW19209.1"/>
    </source>
</evidence>
<dbReference type="AlphaFoldDB" id="A0A1I0PYD3"/>
<name>A0A1I0PYD3_9RHOB</name>
<accession>A0A1I0PYD3</accession>
<proteinExistence type="predicted"/>
<dbReference type="EMBL" id="FOJB01000001">
    <property type="protein sequence ID" value="SEW19209.1"/>
    <property type="molecule type" value="Genomic_DNA"/>
</dbReference>
<gene>
    <name evidence="1" type="ORF">SAMN05444851_2014</name>
</gene>
<dbReference type="Proteomes" id="UP000199650">
    <property type="component" value="Unassembled WGS sequence"/>
</dbReference>
<dbReference type="STRING" id="1173584.SAMN05444851_2014"/>
<sequence length="67" mass="7472">MDMVQELLAEIDEGNTLLATFEDGEYAVWVDYGHKTSTAPYEGVTQDELDAVVKQFPDKVTIRHLAG</sequence>
<protein>
    <submittedName>
        <fullName evidence="1">Uncharacterized protein</fullName>
    </submittedName>
</protein>
<reference evidence="1 2" key="1">
    <citation type="submission" date="2016-10" db="EMBL/GenBank/DDBJ databases">
        <authorList>
            <person name="de Groot N.N."/>
        </authorList>
    </citation>
    <scope>NUCLEOTIDE SEQUENCE [LARGE SCALE GENOMIC DNA]</scope>
    <source>
        <strain evidence="1 2">DSM 29439</strain>
    </source>
</reference>